<name>A0A0C2IQR9_THEKT</name>
<dbReference type="InterPro" id="IPR011050">
    <property type="entry name" value="Pectin_lyase_fold/virulence"/>
</dbReference>
<comment type="caution">
    <text evidence="1">The sequence shown here is derived from an EMBL/GenBank/DDBJ whole genome shotgun (WGS) entry which is preliminary data.</text>
</comment>
<dbReference type="EMBL" id="JWZT01003075">
    <property type="protein sequence ID" value="KII67799.1"/>
    <property type="molecule type" value="Genomic_DNA"/>
</dbReference>
<evidence type="ECO:0000313" key="2">
    <source>
        <dbReference type="Proteomes" id="UP000031668"/>
    </source>
</evidence>
<dbReference type="SUPFAM" id="SSF51126">
    <property type="entry name" value="Pectin lyase-like"/>
    <property type="match status" value="1"/>
</dbReference>
<accession>A0A0C2IQR9</accession>
<protein>
    <submittedName>
        <fullName evidence="1">Mu-like prophage FluMu defective tail fiber protein</fullName>
    </submittedName>
</protein>
<dbReference type="AlphaFoldDB" id="A0A0C2IQR9"/>
<gene>
    <name evidence="1" type="ORF">RF11_02807</name>
</gene>
<reference evidence="1 2" key="1">
    <citation type="journal article" date="2014" name="Genome Biol. Evol.">
        <title>The genome of the myxosporean Thelohanellus kitauei shows adaptations to nutrient acquisition within its fish host.</title>
        <authorList>
            <person name="Yang Y."/>
            <person name="Xiong J."/>
            <person name="Zhou Z."/>
            <person name="Huo F."/>
            <person name="Miao W."/>
            <person name="Ran C."/>
            <person name="Liu Y."/>
            <person name="Zhang J."/>
            <person name="Feng J."/>
            <person name="Wang M."/>
            <person name="Wang M."/>
            <person name="Wang L."/>
            <person name="Yao B."/>
        </authorList>
    </citation>
    <scope>NUCLEOTIDE SEQUENCE [LARGE SCALE GENOMIC DNA]</scope>
    <source>
        <strain evidence="1">Wuqing</strain>
    </source>
</reference>
<keyword evidence="2" id="KW-1185">Reference proteome</keyword>
<dbReference type="Proteomes" id="UP000031668">
    <property type="component" value="Unassembled WGS sequence"/>
</dbReference>
<organism evidence="1 2">
    <name type="scientific">Thelohanellus kitauei</name>
    <name type="common">Myxosporean</name>
    <dbReference type="NCBI Taxonomy" id="669202"/>
    <lineage>
        <taxon>Eukaryota</taxon>
        <taxon>Metazoa</taxon>
        <taxon>Cnidaria</taxon>
        <taxon>Myxozoa</taxon>
        <taxon>Myxosporea</taxon>
        <taxon>Bivalvulida</taxon>
        <taxon>Platysporina</taxon>
        <taxon>Myxobolidae</taxon>
        <taxon>Thelohanellus</taxon>
    </lineage>
</organism>
<dbReference type="InterPro" id="IPR012334">
    <property type="entry name" value="Pectin_lyas_fold"/>
</dbReference>
<proteinExistence type="predicted"/>
<sequence>MKLSRRRFSKFLFFSFSVFSSRTGFSALYSEAGTDNRFHPIARLNVVNSFDELRELVPRNEGQCIELKSWHQGLNEGSGEFIAVKGYIEHDDGGTLAKVNNEWFWKRIIKGHYTPEMYGAVGNGVFDDYKYFQKMLDSIPSNAVVMLDGKKVYYNNFSGRENKANIWTLTKPITIFANSALLTRRTPKRIGTKDNKSSVLKLSGDGPFNLYNLRIEGANPIGKIKNHLKQDTDISGYAICDCQDFGVHIINANNIKIVNADISCCSFNIWMESSSNIKITGNLHHSGQVVPNITAKDLAYGAGVKILNSRNFNIDVEGRYNTNATVEVEPNNSFGNVRVLSFDNLSNGLVIYNSNNIQFYSYTKNTIQGNGTFIISNNGKIETGNIKGTSITEGCSWVGTYVQLKGDSGFNVSNIDLVCVSSLCDNYGLVIENKSTKSLENVRIDYRGESNSTVKKGFDMKVIGDVAGEIKGSIRKSLNGVFFDGNEMNRLNVKLDLSEIKFKHYQMGSVVKARFTDK</sequence>
<evidence type="ECO:0000313" key="1">
    <source>
        <dbReference type="EMBL" id="KII67799.1"/>
    </source>
</evidence>
<dbReference type="Gene3D" id="2.160.20.10">
    <property type="entry name" value="Single-stranded right-handed beta-helix, Pectin lyase-like"/>
    <property type="match status" value="1"/>
</dbReference>